<name>A0AC35GAS4_9BILA</name>
<reference evidence="2" key="1">
    <citation type="submission" date="2022-11" db="UniProtKB">
        <authorList>
            <consortium name="WormBaseParasite"/>
        </authorList>
    </citation>
    <scope>IDENTIFICATION</scope>
</reference>
<evidence type="ECO:0000313" key="2">
    <source>
        <dbReference type="WBParaSite" id="PS1159_v2.g2928.t1"/>
    </source>
</evidence>
<evidence type="ECO:0000313" key="1">
    <source>
        <dbReference type="Proteomes" id="UP000887580"/>
    </source>
</evidence>
<sequence length="203" mass="22606">MISESHGITTRSASDAGMFSLAPSPVSDVLPKKPILPPQIKFLFRGNFYAVEIISNGDTEVMSDWTPLYLSMANGTPEIGENAKDDFKKFPTYVVYDVLKIVGKPLNAIKIDPKWGFKLEENDGNILFQIETPNGPRLIPQEIVLSAFLKAMKIRAESAINTPVKEIRLLTGFELNESQKAVFEKAAAKNNLKIIFYIVNDTQ</sequence>
<protein>
    <submittedName>
        <fullName evidence="2">Uncharacterized protein</fullName>
    </submittedName>
</protein>
<proteinExistence type="predicted"/>
<dbReference type="WBParaSite" id="PS1159_v2.g2928.t1">
    <property type="protein sequence ID" value="PS1159_v2.g2928.t1"/>
    <property type="gene ID" value="PS1159_v2.g2928"/>
</dbReference>
<dbReference type="Proteomes" id="UP000887580">
    <property type="component" value="Unplaced"/>
</dbReference>
<accession>A0AC35GAS4</accession>
<organism evidence="1 2">
    <name type="scientific">Panagrolaimus sp. PS1159</name>
    <dbReference type="NCBI Taxonomy" id="55785"/>
    <lineage>
        <taxon>Eukaryota</taxon>
        <taxon>Metazoa</taxon>
        <taxon>Ecdysozoa</taxon>
        <taxon>Nematoda</taxon>
        <taxon>Chromadorea</taxon>
        <taxon>Rhabditida</taxon>
        <taxon>Tylenchina</taxon>
        <taxon>Panagrolaimomorpha</taxon>
        <taxon>Panagrolaimoidea</taxon>
        <taxon>Panagrolaimidae</taxon>
        <taxon>Panagrolaimus</taxon>
    </lineage>
</organism>